<keyword evidence="10" id="KW-1185">Reference proteome</keyword>
<keyword evidence="3 7" id="KW-0808">Transferase</keyword>
<dbReference type="RefSeq" id="WP_310030476.1">
    <property type="nucleotide sequence ID" value="NZ_JAVDRL010000004.1"/>
</dbReference>
<dbReference type="EMBL" id="JAVDRL010000004">
    <property type="protein sequence ID" value="MDR6530782.1"/>
    <property type="molecule type" value="Genomic_DNA"/>
</dbReference>
<dbReference type="GO" id="GO:0003886">
    <property type="term" value="F:DNA (cytosine-5-)-methyltransferase activity"/>
    <property type="evidence" value="ECO:0007669"/>
    <property type="project" value="UniProtKB-EC"/>
</dbReference>
<dbReference type="GO" id="GO:0032259">
    <property type="term" value="P:methylation"/>
    <property type="evidence" value="ECO:0007669"/>
    <property type="project" value="UniProtKB-KW"/>
</dbReference>
<dbReference type="PROSITE" id="PS51679">
    <property type="entry name" value="SAM_MT_C5"/>
    <property type="match status" value="1"/>
</dbReference>
<protein>
    <recommendedName>
        <fullName evidence="1">DNA (cytosine-5-)-methyltransferase</fullName>
        <ecNumber evidence="1">2.1.1.37</ecNumber>
    </recommendedName>
</protein>
<dbReference type="PRINTS" id="PR00105">
    <property type="entry name" value="C5METTRFRASE"/>
</dbReference>
<dbReference type="PANTHER" id="PTHR46098">
    <property type="entry name" value="TRNA (CYTOSINE(38)-C(5))-METHYLTRANSFERASE"/>
    <property type="match status" value="1"/>
</dbReference>
<name>A0ABU1MXM5_9CAUL</name>
<dbReference type="InterPro" id="IPR050750">
    <property type="entry name" value="C5-MTase"/>
</dbReference>
<organism evidence="9 10">
    <name type="scientific">Caulobacter rhizosphaerae</name>
    <dbReference type="NCBI Taxonomy" id="2010972"/>
    <lineage>
        <taxon>Bacteria</taxon>
        <taxon>Pseudomonadati</taxon>
        <taxon>Pseudomonadota</taxon>
        <taxon>Alphaproteobacteria</taxon>
        <taxon>Caulobacterales</taxon>
        <taxon>Caulobacteraceae</taxon>
        <taxon>Caulobacter</taxon>
    </lineage>
</organism>
<evidence type="ECO:0000256" key="3">
    <source>
        <dbReference type="ARBA" id="ARBA00022679"/>
    </source>
</evidence>
<proteinExistence type="inferred from homology"/>
<evidence type="ECO:0000256" key="7">
    <source>
        <dbReference type="PROSITE-ProRule" id="PRU01016"/>
    </source>
</evidence>
<dbReference type="PANTHER" id="PTHR46098:SF1">
    <property type="entry name" value="TRNA (CYTOSINE(38)-C(5))-METHYLTRANSFERASE"/>
    <property type="match status" value="1"/>
</dbReference>
<dbReference type="Proteomes" id="UP001262754">
    <property type="component" value="Unassembled WGS sequence"/>
</dbReference>
<gene>
    <name evidence="9" type="ORF">J2800_001521</name>
</gene>
<evidence type="ECO:0000256" key="4">
    <source>
        <dbReference type="ARBA" id="ARBA00022691"/>
    </source>
</evidence>
<dbReference type="SUPFAM" id="SSF53335">
    <property type="entry name" value="S-adenosyl-L-methionine-dependent methyltransferases"/>
    <property type="match status" value="1"/>
</dbReference>
<sequence>MNRNAAPGPVFYEFFAGGGMARLGLGEAWTCAFANDFDPVKAATYRANFADAGAANGEGHFHQGDVWKVAPADLPGQADLAWASSPCQDFSLAGARAGLQGGRSSAFFGFWKLMEALSAEGRGPDTVVVENVVGLLTSHGGADFTALCRALAEQGYRFGALEIDAARFVPQSRPRVFVIATRLPVEGLAGPSPFQTRAVRDAHARLPADLTAAWIWWSLAAPPARNTDLSALLEPNDQVAWRSDAATAALLDLMAPAHRAAVQVRVQSGERAVGAVFRRMRGGEQRAEVRFDGLAGCLRTPRGGSSRQTLLVIDRGQVRSRLLSAREGARLMGLPDAYRLPRSATAGLHVIGDGVAAPVVRWLADGLLTPLAFRKTAPLAAE</sequence>
<evidence type="ECO:0000313" key="9">
    <source>
        <dbReference type="EMBL" id="MDR6530782.1"/>
    </source>
</evidence>
<reference evidence="9 10" key="1">
    <citation type="submission" date="2023-07" db="EMBL/GenBank/DDBJ databases">
        <title>Sorghum-associated microbial communities from plants grown in Nebraska, USA.</title>
        <authorList>
            <person name="Schachtman D."/>
        </authorList>
    </citation>
    <scope>NUCLEOTIDE SEQUENCE [LARGE SCALE GENOMIC DNA]</scope>
    <source>
        <strain evidence="9 10">DS2154</strain>
    </source>
</reference>
<feature type="active site" evidence="7">
    <location>
        <position position="87"/>
    </location>
</feature>
<evidence type="ECO:0000256" key="1">
    <source>
        <dbReference type="ARBA" id="ARBA00011975"/>
    </source>
</evidence>
<keyword evidence="5" id="KW-0680">Restriction system</keyword>
<comment type="catalytic activity">
    <reaction evidence="6">
        <text>a 2'-deoxycytidine in DNA + S-adenosyl-L-methionine = a 5-methyl-2'-deoxycytidine in DNA + S-adenosyl-L-homocysteine + H(+)</text>
        <dbReference type="Rhea" id="RHEA:13681"/>
        <dbReference type="Rhea" id="RHEA-COMP:11369"/>
        <dbReference type="Rhea" id="RHEA-COMP:11370"/>
        <dbReference type="ChEBI" id="CHEBI:15378"/>
        <dbReference type="ChEBI" id="CHEBI:57856"/>
        <dbReference type="ChEBI" id="CHEBI:59789"/>
        <dbReference type="ChEBI" id="CHEBI:85452"/>
        <dbReference type="ChEBI" id="CHEBI:85454"/>
        <dbReference type="EC" id="2.1.1.37"/>
    </reaction>
</comment>
<evidence type="ECO:0000256" key="2">
    <source>
        <dbReference type="ARBA" id="ARBA00022603"/>
    </source>
</evidence>
<evidence type="ECO:0000256" key="5">
    <source>
        <dbReference type="ARBA" id="ARBA00022747"/>
    </source>
</evidence>
<dbReference type="InterPro" id="IPR001525">
    <property type="entry name" value="C5_MeTfrase"/>
</dbReference>
<dbReference type="EC" id="2.1.1.37" evidence="1"/>
<dbReference type="Pfam" id="PF00145">
    <property type="entry name" value="DNA_methylase"/>
    <property type="match status" value="1"/>
</dbReference>
<dbReference type="Gene3D" id="3.90.120.10">
    <property type="entry name" value="DNA Methylase, subunit A, domain 2"/>
    <property type="match status" value="1"/>
</dbReference>
<evidence type="ECO:0000256" key="6">
    <source>
        <dbReference type="ARBA" id="ARBA00047422"/>
    </source>
</evidence>
<evidence type="ECO:0000313" key="10">
    <source>
        <dbReference type="Proteomes" id="UP001262754"/>
    </source>
</evidence>
<evidence type="ECO:0000256" key="8">
    <source>
        <dbReference type="RuleBase" id="RU000416"/>
    </source>
</evidence>
<comment type="similarity">
    <text evidence="7 8">Belongs to the class I-like SAM-binding methyltransferase superfamily. C5-methyltransferase family.</text>
</comment>
<keyword evidence="2 7" id="KW-0489">Methyltransferase</keyword>
<dbReference type="NCBIfam" id="TIGR00675">
    <property type="entry name" value="dcm"/>
    <property type="match status" value="1"/>
</dbReference>
<accession>A0ABU1MXM5</accession>
<dbReference type="InterPro" id="IPR029063">
    <property type="entry name" value="SAM-dependent_MTases_sf"/>
</dbReference>
<comment type="caution">
    <text evidence="9">The sequence shown here is derived from an EMBL/GenBank/DDBJ whole genome shotgun (WGS) entry which is preliminary data.</text>
</comment>
<dbReference type="Gene3D" id="3.40.50.150">
    <property type="entry name" value="Vaccinia Virus protein VP39"/>
    <property type="match status" value="1"/>
</dbReference>
<keyword evidence="4 7" id="KW-0949">S-adenosyl-L-methionine</keyword>